<dbReference type="InterPro" id="IPR021390">
    <property type="entry name" value="DUF3025"/>
</dbReference>
<dbReference type="Proteomes" id="UP001165498">
    <property type="component" value="Unassembled WGS sequence"/>
</dbReference>
<dbReference type="EMBL" id="JANFQO010000007">
    <property type="protein sequence ID" value="MCQ4164955.1"/>
    <property type="molecule type" value="Genomic_DNA"/>
</dbReference>
<reference evidence="1" key="1">
    <citation type="submission" date="2022-07" db="EMBL/GenBank/DDBJ databases">
        <title>Tahibacter sp., a new gammaproteobacterium isolated from the silt sample collected at pig farm.</title>
        <authorList>
            <person name="Chen H."/>
        </authorList>
    </citation>
    <scope>NUCLEOTIDE SEQUENCE</scope>
    <source>
        <strain evidence="1">P2K</strain>
    </source>
</reference>
<accession>A0ABT1QRN1</accession>
<dbReference type="Pfam" id="PF11227">
    <property type="entry name" value="DUF3025"/>
    <property type="match status" value="1"/>
</dbReference>
<protein>
    <submittedName>
        <fullName evidence="1">DUF3025 domain-containing protein</fullName>
    </submittedName>
</protein>
<evidence type="ECO:0000313" key="1">
    <source>
        <dbReference type="EMBL" id="MCQ4164955.1"/>
    </source>
</evidence>
<dbReference type="RefSeq" id="WP_255913983.1">
    <property type="nucleotide sequence ID" value="NZ_JANFQO010000007.1"/>
</dbReference>
<name>A0ABT1QRN1_9GAMM</name>
<proteinExistence type="predicted"/>
<sequence length="266" mass="29199">MRFIAPARAQLDPAVLARPPLSLWSEHAQWLQSPQFPAIDELNAGWDAGWRFVEQTPQLLADGLHYESRIHARGEIATRAENWHDFFNALVWRRFPAIKQALNARQVAEIARMGDKQRSRAQCALTHFDEGGVIVVLRDAALLALWDAHDWHGLFWRSRQAWLDGRIGAQVFGHALLEMALAPGKLITGKALAVFDPAGGGDAAAAVAAAIAAGAALNDPQELRALPISGVAGWHAATADETFYRDGECFRPLRSGRVYPPPLRIG</sequence>
<keyword evidence="2" id="KW-1185">Reference proteome</keyword>
<organism evidence="1 2">
    <name type="scientific">Tahibacter harae</name>
    <dbReference type="NCBI Taxonomy" id="2963937"/>
    <lineage>
        <taxon>Bacteria</taxon>
        <taxon>Pseudomonadati</taxon>
        <taxon>Pseudomonadota</taxon>
        <taxon>Gammaproteobacteria</taxon>
        <taxon>Lysobacterales</taxon>
        <taxon>Rhodanobacteraceae</taxon>
        <taxon>Tahibacter</taxon>
    </lineage>
</organism>
<gene>
    <name evidence="1" type="ORF">NM961_09560</name>
</gene>
<evidence type="ECO:0000313" key="2">
    <source>
        <dbReference type="Proteomes" id="UP001165498"/>
    </source>
</evidence>
<comment type="caution">
    <text evidence="1">The sequence shown here is derived from an EMBL/GenBank/DDBJ whole genome shotgun (WGS) entry which is preliminary data.</text>
</comment>